<keyword evidence="3" id="KW-1185">Reference proteome</keyword>
<feature type="chain" id="PRO_5040169741" evidence="1">
    <location>
        <begin position="19"/>
        <end position="201"/>
    </location>
</feature>
<accession>A0A9P5TVK6</accession>
<reference evidence="2" key="1">
    <citation type="submission" date="2020-11" db="EMBL/GenBank/DDBJ databases">
        <authorList>
            <consortium name="DOE Joint Genome Institute"/>
            <person name="Ahrendt S."/>
            <person name="Riley R."/>
            <person name="Andreopoulos W."/>
            <person name="Labutti K."/>
            <person name="Pangilinan J."/>
            <person name="Ruiz-Duenas F.J."/>
            <person name="Barrasa J.M."/>
            <person name="Sanchez-Garcia M."/>
            <person name="Camarero S."/>
            <person name="Miyauchi S."/>
            <person name="Serrano A."/>
            <person name="Linde D."/>
            <person name="Babiker R."/>
            <person name="Drula E."/>
            <person name="Ayuso-Fernandez I."/>
            <person name="Pacheco R."/>
            <person name="Padilla G."/>
            <person name="Ferreira P."/>
            <person name="Barriuso J."/>
            <person name="Kellner H."/>
            <person name="Castanera R."/>
            <person name="Alfaro M."/>
            <person name="Ramirez L."/>
            <person name="Pisabarro A.G."/>
            <person name="Kuo A."/>
            <person name="Tritt A."/>
            <person name="Lipzen A."/>
            <person name="He G."/>
            <person name="Yan M."/>
            <person name="Ng V."/>
            <person name="Cullen D."/>
            <person name="Martin F."/>
            <person name="Rosso M.-N."/>
            <person name="Henrissat B."/>
            <person name="Hibbett D."/>
            <person name="Martinez A.T."/>
            <person name="Grigoriev I.V."/>
        </authorList>
    </citation>
    <scope>NUCLEOTIDE SEQUENCE</scope>
    <source>
        <strain evidence="2">AH 40177</strain>
    </source>
</reference>
<organism evidence="2 3">
    <name type="scientific">Rhodocollybia butyracea</name>
    <dbReference type="NCBI Taxonomy" id="206335"/>
    <lineage>
        <taxon>Eukaryota</taxon>
        <taxon>Fungi</taxon>
        <taxon>Dikarya</taxon>
        <taxon>Basidiomycota</taxon>
        <taxon>Agaricomycotina</taxon>
        <taxon>Agaricomycetes</taxon>
        <taxon>Agaricomycetidae</taxon>
        <taxon>Agaricales</taxon>
        <taxon>Marasmiineae</taxon>
        <taxon>Omphalotaceae</taxon>
        <taxon>Rhodocollybia</taxon>
    </lineage>
</organism>
<dbReference type="Proteomes" id="UP000772434">
    <property type="component" value="Unassembled WGS sequence"/>
</dbReference>
<evidence type="ECO:0000313" key="2">
    <source>
        <dbReference type="EMBL" id="KAF9043470.1"/>
    </source>
</evidence>
<dbReference type="EMBL" id="JADNRY010000537">
    <property type="protein sequence ID" value="KAF9043470.1"/>
    <property type="molecule type" value="Genomic_DNA"/>
</dbReference>
<feature type="signal peptide" evidence="1">
    <location>
        <begin position="1"/>
        <end position="18"/>
    </location>
</feature>
<protein>
    <submittedName>
        <fullName evidence="2">Uncharacterized protein</fullName>
    </submittedName>
</protein>
<evidence type="ECO:0000256" key="1">
    <source>
        <dbReference type="SAM" id="SignalP"/>
    </source>
</evidence>
<name>A0A9P5TVK6_9AGAR</name>
<dbReference type="AlphaFoldDB" id="A0A9P5TVK6"/>
<proteinExistence type="predicted"/>
<comment type="caution">
    <text evidence="2">The sequence shown here is derived from an EMBL/GenBank/DDBJ whole genome shotgun (WGS) entry which is preliminary data.</text>
</comment>
<keyword evidence="1" id="KW-0732">Signal</keyword>
<sequence>MYSKLAFVTAALATLAVASPLPHTFNPPPPPHTFNPISGTLGGLVSMFKAPFVWIDGKIKSPFDLTNPSGVKKDAPSHLYTCTSGVPSLCCDLTSVVTTAGDEDVEGTKTTRESNPGYLGVRGFKLTKFDQRAHHYATMMRKTPKKIVKEQRLPVHESVDISQTGIEPDVYIYIGNSAITDYTTNLQGTCSSSSFDSDSTN</sequence>
<evidence type="ECO:0000313" key="3">
    <source>
        <dbReference type="Proteomes" id="UP000772434"/>
    </source>
</evidence>
<gene>
    <name evidence="2" type="ORF">BDP27DRAFT_1521683</name>
</gene>